<proteinExistence type="predicted"/>
<reference evidence="2 3" key="1">
    <citation type="journal article" date="2018" name="Front. Plant Sci.">
        <title>Red Clover (Trifolium pratense) and Zigzag Clover (T. medium) - A Picture of Genomic Similarities and Differences.</title>
        <authorList>
            <person name="Dluhosova J."/>
            <person name="Istvanek J."/>
            <person name="Nedelnik J."/>
            <person name="Repkova J."/>
        </authorList>
    </citation>
    <scope>NUCLEOTIDE SEQUENCE [LARGE SCALE GENOMIC DNA]</scope>
    <source>
        <strain evidence="3">cv. 10/8</strain>
        <tissue evidence="2">Leaf</tissue>
    </source>
</reference>
<comment type="caution">
    <text evidence="2">The sequence shown here is derived from an EMBL/GenBank/DDBJ whole genome shotgun (WGS) entry which is preliminary data.</text>
</comment>
<dbReference type="GO" id="GO:0003677">
    <property type="term" value="F:DNA binding"/>
    <property type="evidence" value="ECO:0007669"/>
    <property type="project" value="UniProtKB-KW"/>
</dbReference>
<dbReference type="EMBL" id="LXQA010251076">
    <property type="protein sequence ID" value="MCI38027.1"/>
    <property type="molecule type" value="Genomic_DNA"/>
</dbReference>
<organism evidence="2 3">
    <name type="scientific">Trifolium medium</name>
    <dbReference type="NCBI Taxonomy" id="97028"/>
    <lineage>
        <taxon>Eukaryota</taxon>
        <taxon>Viridiplantae</taxon>
        <taxon>Streptophyta</taxon>
        <taxon>Embryophyta</taxon>
        <taxon>Tracheophyta</taxon>
        <taxon>Spermatophyta</taxon>
        <taxon>Magnoliopsida</taxon>
        <taxon>eudicotyledons</taxon>
        <taxon>Gunneridae</taxon>
        <taxon>Pentapetalae</taxon>
        <taxon>rosids</taxon>
        <taxon>fabids</taxon>
        <taxon>Fabales</taxon>
        <taxon>Fabaceae</taxon>
        <taxon>Papilionoideae</taxon>
        <taxon>50 kb inversion clade</taxon>
        <taxon>NPAAA clade</taxon>
        <taxon>Hologalegina</taxon>
        <taxon>IRL clade</taxon>
        <taxon>Trifolieae</taxon>
        <taxon>Trifolium</taxon>
    </lineage>
</organism>
<protein>
    <submittedName>
        <fullName evidence="2">TGACG-sequence-specific DNA-binding protein TGA-2.1</fullName>
    </submittedName>
</protein>
<dbReference type="AlphaFoldDB" id="A0A392RP90"/>
<feature type="non-terminal residue" evidence="2">
    <location>
        <position position="57"/>
    </location>
</feature>
<feature type="coiled-coil region" evidence="1">
    <location>
        <begin position="8"/>
        <end position="46"/>
    </location>
</feature>
<dbReference type="Proteomes" id="UP000265520">
    <property type="component" value="Unassembled WGS sequence"/>
</dbReference>
<keyword evidence="2" id="KW-0238">DNA-binding</keyword>
<evidence type="ECO:0000313" key="3">
    <source>
        <dbReference type="Proteomes" id="UP000265520"/>
    </source>
</evidence>
<evidence type="ECO:0000313" key="2">
    <source>
        <dbReference type="EMBL" id="MCI38027.1"/>
    </source>
</evidence>
<name>A0A392RP90_9FABA</name>
<accession>A0A392RP90</accession>
<keyword evidence="1" id="KW-0175">Coiled coil</keyword>
<keyword evidence="3" id="KW-1185">Reference proteome</keyword>
<evidence type="ECO:0000256" key="1">
    <source>
        <dbReference type="SAM" id="Coils"/>
    </source>
</evidence>
<sequence>MLERFDITDEQRKEIEKLRVRIKMEEEKVEREMERQQVAMADLKIVELAKLSCRAMK</sequence>